<evidence type="ECO:0000256" key="5">
    <source>
        <dbReference type="SAM" id="SignalP"/>
    </source>
</evidence>
<comment type="catalytic activity">
    <reaction evidence="3">
        <text>a nitrile + 2 H2O = a carboxylate + NH4(+)</text>
        <dbReference type="Rhea" id="RHEA:21724"/>
        <dbReference type="ChEBI" id="CHEBI:15377"/>
        <dbReference type="ChEBI" id="CHEBI:18379"/>
        <dbReference type="ChEBI" id="CHEBI:28938"/>
        <dbReference type="ChEBI" id="CHEBI:29067"/>
        <dbReference type="EC" id="3.5.5.1"/>
    </reaction>
</comment>
<dbReference type="Pfam" id="PF00795">
    <property type="entry name" value="CN_hydrolase"/>
    <property type="match status" value="1"/>
</dbReference>
<keyword evidence="2 7" id="KW-0378">Hydrolase</keyword>
<dbReference type="PANTHER" id="PTHR46044:SF14">
    <property type="entry name" value="ARYLACETONITRILASE"/>
    <property type="match status" value="1"/>
</dbReference>
<feature type="domain" description="CN hydrolase" evidence="6">
    <location>
        <begin position="31"/>
        <end position="293"/>
    </location>
</feature>
<dbReference type="InterPro" id="IPR044149">
    <property type="entry name" value="Nitrilases_CHs"/>
</dbReference>
<feature type="chain" id="PRO_5025505091" description="nitrilase" evidence="5">
    <location>
        <begin position="20"/>
        <end position="347"/>
    </location>
</feature>
<dbReference type="Proteomes" id="UP000799778">
    <property type="component" value="Unassembled WGS sequence"/>
</dbReference>
<proteinExistence type="inferred from homology"/>
<accession>A0A6A5X7Q4</accession>
<sequence length="347" mass="38772">MMKLLTRVFLLLPLAGVYAAPCLPSIDRGNLTVALVRAPPPNWPLPIDNKDYRGVDLNMTAVVETGISLMHAARANGADVVAFPELWFPGHPKGELTDDYFRETYLPLYADSAMVLGDKYWTRLTAAVREIGIYAQINFAEREDDHIYMSQALAQIAAIRRRKRYIFSDGTVDGLQVIRTAYGRWGMLECFEHYWPSMTFNMHVQQESLHFTAFPYLQDSLDPTAPWFANDVVNQGAVSTYAIQGNTWTLTPAVGSAFIHDPTGIMVANVSANVSFEQQPFLYHSINTTEFDLRKPYDLDGQFSWGILDQIVNSFPASVPKKEGSMVPQLSVSIKDVIKPGKAGQKA</sequence>
<dbReference type="OrthoDB" id="10250282at2759"/>
<evidence type="ECO:0000259" key="6">
    <source>
        <dbReference type="PROSITE" id="PS50263"/>
    </source>
</evidence>
<dbReference type="GO" id="GO:0000257">
    <property type="term" value="F:nitrilase activity"/>
    <property type="evidence" value="ECO:0007669"/>
    <property type="project" value="UniProtKB-EC"/>
</dbReference>
<evidence type="ECO:0000313" key="8">
    <source>
        <dbReference type="Proteomes" id="UP000799778"/>
    </source>
</evidence>
<dbReference type="EMBL" id="ML978080">
    <property type="protein sequence ID" value="KAF2008951.1"/>
    <property type="molecule type" value="Genomic_DNA"/>
</dbReference>
<evidence type="ECO:0000256" key="2">
    <source>
        <dbReference type="ARBA" id="ARBA00022801"/>
    </source>
</evidence>
<comment type="similarity">
    <text evidence="1">Belongs to the carbon-nitrogen hydrolase superfamily. Nitrilase family.</text>
</comment>
<protein>
    <recommendedName>
        <fullName evidence="4">nitrilase</fullName>
        <ecNumber evidence="4">3.5.5.1</ecNumber>
    </recommendedName>
</protein>
<evidence type="ECO:0000256" key="3">
    <source>
        <dbReference type="ARBA" id="ARBA00036406"/>
    </source>
</evidence>
<organism evidence="7 8">
    <name type="scientific">Aaosphaeria arxii CBS 175.79</name>
    <dbReference type="NCBI Taxonomy" id="1450172"/>
    <lineage>
        <taxon>Eukaryota</taxon>
        <taxon>Fungi</taxon>
        <taxon>Dikarya</taxon>
        <taxon>Ascomycota</taxon>
        <taxon>Pezizomycotina</taxon>
        <taxon>Dothideomycetes</taxon>
        <taxon>Pleosporomycetidae</taxon>
        <taxon>Pleosporales</taxon>
        <taxon>Pleosporales incertae sedis</taxon>
        <taxon>Aaosphaeria</taxon>
    </lineage>
</organism>
<name>A0A6A5X7Q4_9PLEO</name>
<dbReference type="InterPro" id="IPR003010">
    <property type="entry name" value="C-N_Hydrolase"/>
</dbReference>
<dbReference type="GeneID" id="54290235"/>
<dbReference type="EC" id="3.5.5.1" evidence="4"/>
<evidence type="ECO:0000256" key="4">
    <source>
        <dbReference type="ARBA" id="ARBA00039045"/>
    </source>
</evidence>
<feature type="signal peptide" evidence="5">
    <location>
        <begin position="1"/>
        <end position="19"/>
    </location>
</feature>
<dbReference type="PROSITE" id="PS50263">
    <property type="entry name" value="CN_HYDROLASE"/>
    <property type="match status" value="1"/>
</dbReference>
<dbReference type="PANTHER" id="PTHR46044">
    <property type="entry name" value="NITRILASE"/>
    <property type="match status" value="1"/>
</dbReference>
<keyword evidence="8" id="KW-1185">Reference proteome</keyword>
<dbReference type="SUPFAM" id="SSF56317">
    <property type="entry name" value="Carbon-nitrogen hydrolase"/>
    <property type="match status" value="1"/>
</dbReference>
<dbReference type="RefSeq" id="XP_033377290.1">
    <property type="nucleotide sequence ID" value="XM_033532838.1"/>
</dbReference>
<dbReference type="AlphaFoldDB" id="A0A6A5X7Q4"/>
<dbReference type="InterPro" id="IPR036526">
    <property type="entry name" value="C-N_Hydrolase_sf"/>
</dbReference>
<evidence type="ECO:0000256" key="1">
    <source>
        <dbReference type="ARBA" id="ARBA00008129"/>
    </source>
</evidence>
<evidence type="ECO:0000313" key="7">
    <source>
        <dbReference type="EMBL" id="KAF2008951.1"/>
    </source>
</evidence>
<dbReference type="Gene3D" id="3.60.110.10">
    <property type="entry name" value="Carbon-nitrogen hydrolase"/>
    <property type="match status" value="1"/>
</dbReference>
<keyword evidence="5" id="KW-0732">Signal</keyword>
<reference evidence="7" key="1">
    <citation type="journal article" date="2020" name="Stud. Mycol.">
        <title>101 Dothideomycetes genomes: a test case for predicting lifestyles and emergence of pathogens.</title>
        <authorList>
            <person name="Haridas S."/>
            <person name="Albert R."/>
            <person name="Binder M."/>
            <person name="Bloem J."/>
            <person name="Labutti K."/>
            <person name="Salamov A."/>
            <person name="Andreopoulos B."/>
            <person name="Baker S."/>
            <person name="Barry K."/>
            <person name="Bills G."/>
            <person name="Bluhm B."/>
            <person name="Cannon C."/>
            <person name="Castanera R."/>
            <person name="Culley D."/>
            <person name="Daum C."/>
            <person name="Ezra D."/>
            <person name="Gonzalez J."/>
            <person name="Henrissat B."/>
            <person name="Kuo A."/>
            <person name="Liang C."/>
            <person name="Lipzen A."/>
            <person name="Lutzoni F."/>
            <person name="Magnuson J."/>
            <person name="Mondo S."/>
            <person name="Nolan M."/>
            <person name="Ohm R."/>
            <person name="Pangilinan J."/>
            <person name="Park H.-J."/>
            <person name="Ramirez L."/>
            <person name="Alfaro M."/>
            <person name="Sun H."/>
            <person name="Tritt A."/>
            <person name="Yoshinaga Y."/>
            <person name="Zwiers L.-H."/>
            <person name="Turgeon B."/>
            <person name="Goodwin S."/>
            <person name="Spatafora J."/>
            <person name="Crous P."/>
            <person name="Grigoriev I."/>
        </authorList>
    </citation>
    <scope>NUCLEOTIDE SEQUENCE</scope>
    <source>
        <strain evidence="7">CBS 175.79</strain>
    </source>
</reference>
<gene>
    <name evidence="7" type="ORF">BU24DRAFT_474368</name>
</gene>